<dbReference type="InterPro" id="IPR001647">
    <property type="entry name" value="HTH_TetR"/>
</dbReference>
<evidence type="ECO:0000259" key="3">
    <source>
        <dbReference type="PROSITE" id="PS50977"/>
    </source>
</evidence>
<gene>
    <name evidence="4" type="ORF">AWC02_19675</name>
</gene>
<evidence type="ECO:0000313" key="4">
    <source>
        <dbReference type="EMBL" id="ORV39600.1"/>
    </source>
</evidence>
<dbReference type="Pfam" id="PF00440">
    <property type="entry name" value="TetR_N"/>
    <property type="match status" value="1"/>
</dbReference>
<dbReference type="GO" id="GO:0003700">
    <property type="term" value="F:DNA-binding transcription factor activity"/>
    <property type="evidence" value="ECO:0007669"/>
    <property type="project" value="TreeGrafter"/>
</dbReference>
<dbReference type="Proteomes" id="UP000193465">
    <property type="component" value="Unassembled WGS sequence"/>
</dbReference>
<proteinExistence type="predicted"/>
<feature type="domain" description="HTH tetR-type" evidence="3">
    <location>
        <begin position="18"/>
        <end position="76"/>
    </location>
</feature>
<accession>A0A1X1T4Z8</accession>
<dbReference type="PANTHER" id="PTHR30055">
    <property type="entry name" value="HTH-TYPE TRANSCRIPTIONAL REGULATOR RUTR"/>
    <property type="match status" value="1"/>
</dbReference>
<feature type="DNA-binding region" description="H-T-H motif" evidence="2">
    <location>
        <begin position="39"/>
        <end position="58"/>
    </location>
</feature>
<keyword evidence="1 2" id="KW-0238">DNA-binding</keyword>
<evidence type="ECO:0000256" key="2">
    <source>
        <dbReference type="PROSITE-ProRule" id="PRU00335"/>
    </source>
</evidence>
<dbReference type="Gene3D" id="1.10.357.10">
    <property type="entry name" value="Tetracycline Repressor, domain 2"/>
    <property type="match status" value="1"/>
</dbReference>
<dbReference type="PANTHER" id="PTHR30055:SF223">
    <property type="entry name" value="HTH-TYPE TRANSCRIPTIONAL REGULATOR UIDR"/>
    <property type="match status" value="1"/>
</dbReference>
<dbReference type="InterPro" id="IPR009057">
    <property type="entry name" value="Homeodomain-like_sf"/>
</dbReference>
<dbReference type="InterPro" id="IPR050109">
    <property type="entry name" value="HTH-type_TetR-like_transc_reg"/>
</dbReference>
<dbReference type="GO" id="GO:0000976">
    <property type="term" value="F:transcription cis-regulatory region binding"/>
    <property type="evidence" value="ECO:0007669"/>
    <property type="project" value="TreeGrafter"/>
</dbReference>
<evidence type="ECO:0000313" key="5">
    <source>
        <dbReference type="Proteomes" id="UP000193465"/>
    </source>
</evidence>
<dbReference type="SUPFAM" id="SSF46689">
    <property type="entry name" value="Homeodomain-like"/>
    <property type="match status" value="1"/>
</dbReference>
<reference evidence="4 5" key="1">
    <citation type="submission" date="2016-01" db="EMBL/GenBank/DDBJ databases">
        <title>The new phylogeny of the genus Mycobacterium.</title>
        <authorList>
            <person name="Tarcisio F."/>
            <person name="Conor M."/>
            <person name="Antonella G."/>
            <person name="Elisabetta G."/>
            <person name="Giulia F.S."/>
            <person name="Sara T."/>
            <person name="Anna F."/>
            <person name="Clotilde B."/>
            <person name="Roberto B."/>
            <person name="Veronica D.S."/>
            <person name="Fabio R."/>
            <person name="Monica P."/>
            <person name="Olivier J."/>
            <person name="Enrico T."/>
            <person name="Nicola S."/>
        </authorList>
    </citation>
    <scope>NUCLEOTIDE SEQUENCE [LARGE SCALE GENOMIC DNA]</scope>
    <source>
        <strain evidence="4 5">ATCC 27353</strain>
    </source>
</reference>
<organism evidence="4 5">
    <name type="scientific">Mycolicibacter engbaekii</name>
    <dbReference type="NCBI Taxonomy" id="188915"/>
    <lineage>
        <taxon>Bacteria</taxon>
        <taxon>Bacillati</taxon>
        <taxon>Actinomycetota</taxon>
        <taxon>Actinomycetes</taxon>
        <taxon>Mycobacteriales</taxon>
        <taxon>Mycobacteriaceae</taxon>
        <taxon>Mycolicibacter</taxon>
    </lineage>
</organism>
<protein>
    <recommendedName>
        <fullName evidence="3">HTH tetR-type domain-containing protein</fullName>
    </recommendedName>
</protein>
<sequence length="195" mass="20548">MARGASSVDTTRMRSDVIENRLRIIEAATAVLAGDPNASMQEIADAAALNRGTLYRHFPSREQLVGAIHEAAVTNMRELYLSLPKSGPVLPSLIELVGPTVEVASRYRVLILAPIADPSRLVAEAQSVEVLAAAVHRAQRGGEVDRRISPIVAATTFGVQVIAAATLIARGGVAPDDAIAQTRLVLRKALTAAGD</sequence>
<comment type="caution">
    <text evidence="4">The sequence shown here is derived from an EMBL/GenBank/DDBJ whole genome shotgun (WGS) entry which is preliminary data.</text>
</comment>
<dbReference type="AlphaFoldDB" id="A0A1X1T4Z8"/>
<dbReference type="EMBL" id="LQOT01000076">
    <property type="protein sequence ID" value="ORV39600.1"/>
    <property type="molecule type" value="Genomic_DNA"/>
</dbReference>
<name>A0A1X1T4Z8_9MYCO</name>
<dbReference type="PROSITE" id="PS50977">
    <property type="entry name" value="HTH_TETR_2"/>
    <property type="match status" value="1"/>
</dbReference>
<keyword evidence="5" id="KW-1185">Reference proteome</keyword>
<evidence type="ECO:0000256" key="1">
    <source>
        <dbReference type="ARBA" id="ARBA00023125"/>
    </source>
</evidence>
<dbReference type="RefSeq" id="WP_085130433.1">
    <property type="nucleotide sequence ID" value="NZ_LQOT01000076.1"/>
</dbReference>